<dbReference type="PROSITE" id="PS51186">
    <property type="entry name" value="GNAT"/>
    <property type="match status" value="1"/>
</dbReference>
<keyword evidence="1 4" id="KW-0808">Transferase</keyword>
<dbReference type="RefSeq" id="WP_111278083.1">
    <property type="nucleotide sequence ID" value="NZ_QFYS01000011.1"/>
</dbReference>
<dbReference type="AlphaFoldDB" id="A0A328B554"/>
<proteinExistence type="predicted"/>
<dbReference type="PANTHER" id="PTHR43877">
    <property type="entry name" value="AMINOALKYLPHOSPHONATE N-ACETYLTRANSFERASE-RELATED-RELATED"/>
    <property type="match status" value="1"/>
</dbReference>
<comment type="caution">
    <text evidence="4">The sequence shown here is derived from an EMBL/GenBank/DDBJ whole genome shotgun (WGS) entry which is preliminary data.</text>
</comment>
<dbReference type="OrthoDB" id="9797456at2"/>
<name>A0A328B554_9CAUL</name>
<organism evidence="4 5">
    <name type="scientific">Phenylobacterium kunshanense</name>
    <dbReference type="NCBI Taxonomy" id="1445034"/>
    <lineage>
        <taxon>Bacteria</taxon>
        <taxon>Pseudomonadati</taxon>
        <taxon>Pseudomonadota</taxon>
        <taxon>Alphaproteobacteria</taxon>
        <taxon>Caulobacterales</taxon>
        <taxon>Caulobacteraceae</taxon>
        <taxon>Phenylobacterium</taxon>
    </lineage>
</organism>
<evidence type="ECO:0000256" key="2">
    <source>
        <dbReference type="ARBA" id="ARBA00023315"/>
    </source>
</evidence>
<dbReference type="InterPro" id="IPR050832">
    <property type="entry name" value="Bact_Acetyltransf"/>
</dbReference>
<evidence type="ECO:0000256" key="1">
    <source>
        <dbReference type="ARBA" id="ARBA00022679"/>
    </source>
</evidence>
<dbReference type="GO" id="GO:0016747">
    <property type="term" value="F:acyltransferase activity, transferring groups other than amino-acyl groups"/>
    <property type="evidence" value="ECO:0007669"/>
    <property type="project" value="InterPro"/>
</dbReference>
<gene>
    <name evidence="4" type="ORF">DJ019_19175</name>
</gene>
<dbReference type="PANTHER" id="PTHR43877:SF2">
    <property type="entry name" value="AMINOALKYLPHOSPHONATE N-ACETYLTRANSFERASE-RELATED"/>
    <property type="match status" value="1"/>
</dbReference>
<dbReference type="EMBL" id="QFYS01000011">
    <property type="protein sequence ID" value="RAK62542.1"/>
    <property type="molecule type" value="Genomic_DNA"/>
</dbReference>
<accession>A0A328B554</accession>
<keyword evidence="5" id="KW-1185">Reference proteome</keyword>
<dbReference type="Pfam" id="PF00583">
    <property type="entry name" value="Acetyltransf_1"/>
    <property type="match status" value="1"/>
</dbReference>
<reference evidence="4 5" key="1">
    <citation type="submission" date="2018-05" db="EMBL/GenBank/DDBJ databases">
        <authorList>
            <person name="Lanie J.A."/>
            <person name="Ng W.-L."/>
            <person name="Kazmierczak K.M."/>
            <person name="Andrzejewski T.M."/>
            <person name="Davidsen T.M."/>
            <person name="Wayne K.J."/>
            <person name="Tettelin H."/>
            <person name="Glass J.I."/>
            <person name="Rusch D."/>
            <person name="Podicherti R."/>
            <person name="Tsui H.-C.T."/>
            <person name="Winkler M.E."/>
        </authorList>
    </citation>
    <scope>NUCLEOTIDE SEQUENCE [LARGE SCALE GENOMIC DNA]</scope>
    <source>
        <strain evidence="4 5">BUT-10</strain>
    </source>
</reference>
<protein>
    <submittedName>
        <fullName evidence="4">GNAT family N-acetyltransferase</fullName>
    </submittedName>
</protein>
<dbReference type="SUPFAM" id="SSF55729">
    <property type="entry name" value="Acyl-CoA N-acyltransferases (Nat)"/>
    <property type="match status" value="1"/>
</dbReference>
<dbReference type="Proteomes" id="UP000249524">
    <property type="component" value="Unassembled WGS sequence"/>
</dbReference>
<keyword evidence="2" id="KW-0012">Acyltransferase</keyword>
<dbReference type="Gene3D" id="3.40.630.30">
    <property type="match status" value="1"/>
</dbReference>
<evidence type="ECO:0000313" key="4">
    <source>
        <dbReference type="EMBL" id="RAK62542.1"/>
    </source>
</evidence>
<evidence type="ECO:0000313" key="5">
    <source>
        <dbReference type="Proteomes" id="UP000249524"/>
    </source>
</evidence>
<sequence>MITGNALAFRTGEERDFEALVALRTRAMRASLERIGRFDPDRVRDRLRSTFEPMHMRVAVSGDAIIGCVTVRPGGPKAAWIEHFYLEPSHQGRGLGATMMSDIARWADHDGVVLRLSVLKESDANRFYVRYGFVETHREAWDIYYERQPAR</sequence>
<dbReference type="InterPro" id="IPR000182">
    <property type="entry name" value="GNAT_dom"/>
</dbReference>
<feature type="domain" description="N-acetyltransferase" evidence="3">
    <location>
        <begin position="7"/>
        <end position="151"/>
    </location>
</feature>
<dbReference type="InterPro" id="IPR016181">
    <property type="entry name" value="Acyl_CoA_acyltransferase"/>
</dbReference>
<dbReference type="CDD" id="cd04301">
    <property type="entry name" value="NAT_SF"/>
    <property type="match status" value="1"/>
</dbReference>
<evidence type="ECO:0000259" key="3">
    <source>
        <dbReference type="PROSITE" id="PS51186"/>
    </source>
</evidence>